<sequence>MGAGLGRHSIFFAQQGFDVSAIDISDYAVNYLKELSAKENLDIDINLGDIMFSLPYADNSIDCIFAYHAISHTDTTGIKKLVGEIERVLKPGGEVYTSMCSKESWKFVKAGYPKIDENTVLIKEDGPEKDVPHFFANREDILNLFNNFDIERIRHIDYCYLKSKKSDCKYYYINGHKK</sequence>
<dbReference type="SUPFAM" id="SSF53335">
    <property type="entry name" value="S-adenosyl-L-methionine-dependent methyltransferases"/>
    <property type="match status" value="1"/>
</dbReference>
<organism evidence="2 3">
    <name type="scientific">Oceanirhabdus seepicola</name>
    <dbReference type="NCBI Taxonomy" id="2828781"/>
    <lineage>
        <taxon>Bacteria</taxon>
        <taxon>Bacillati</taxon>
        <taxon>Bacillota</taxon>
        <taxon>Clostridia</taxon>
        <taxon>Eubacteriales</taxon>
        <taxon>Clostridiaceae</taxon>
        <taxon>Oceanirhabdus</taxon>
    </lineage>
</organism>
<keyword evidence="2" id="KW-0489">Methyltransferase</keyword>
<evidence type="ECO:0000313" key="2">
    <source>
        <dbReference type="EMBL" id="MCM1990447.1"/>
    </source>
</evidence>
<reference evidence="2" key="2">
    <citation type="submission" date="2021-04" db="EMBL/GenBank/DDBJ databases">
        <authorList>
            <person name="Dong X."/>
        </authorList>
    </citation>
    <scope>NUCLEOTIDE SEQUENCE</scope>
    <source>
        <strain evidence="2">ZWT</strain>
    </source>
</reference>
<dbReference type="Proteomes" id="UP001056429">
    <property type="component" value="Unassembled WGS sequence"/>
</dbReference>
<dbReference type="EMBL" id="JAGSOJ010000002">
    <property type="protein sequence ID" value="MCM1990447.1"/>
    <property type="molecule type" value="Genomic_DNA"/>
</dbReference>
<evidence type="ECO:0000313" key="3">
    <source>
        <dbReference type="Proteomes" id="UP001056429"/>
    </source>
</evidence>
<dbReference type="Pfam" id="PF08241">
    <property type="entry name" value="Methyltransf_11"/>
    <property type="match status" value="1"/>
</dbReference>
<dbReference type="AlphaFoldDB" id="A0A9J6P1A8"/>
<dbReference type="CDD" id="cd02440">
    <property type="entry name" value="AdoMet_MTases"/>
    <property type="match status" value="1"/>
</dbReference>
<dbReference type="GO" id="GO:0032259">
    <property type="term" value="P:methylation"/>
    <property type="evidence" value="ECO:0007669"/>
    <property type="project" value="UniProtKB-KW"/>
</dbReference>
<evidence type="ECO:0000259" key="1">
    <source>
        <dbReference type="Pfam" id="PF08241"/>
    </source>
</evidence>
<dbReference type="InterPro" id="IPR029063">
    <property type="entry name" value="SAM-dependent_MTases_sf"/>
</dbReference>
<reference evidence="2" key="1">
    <citation type="journal article" date="2021" name="mSystems">
        <title>Bacteria and Archaea Synergistically Convert Glycine Betaine to Biogenic Methane in the Formosa Cold Seep of the South China Sea.</title>
        <authorList>
            <person name="Li L."/>
            <person name="Zhang W."/>
            <person name="Zhang S."/>
            <person name="Song L."/>
            <person name="Sun Q."/>
            <person name="Zhang H."/>
            <person name="Xiang H."/>
            <person name="Dong X."/>
        </authorList>
    </citation>
    <scope>NUCLEOTIDE SEQUENCE</scope>
    <source>
        <strain evidence="2">ZWT</strain>
    </source>
</reference>
<keyword evidence="3" id="KW-1185">Reference proteome</keyword>
<protein>
    <submittedName>
        <fullName evidence="2">Class I SAM-dependent methyltransferase</fullName>
    </submittedName>
</protein>
<dbReference type="Gene3D" id="3.40.50.150">
    <property type="entry name" value="Vaccinia Virus protein VP39"/>
    <property type="match status" value="1"/>
</dbReference>
<gene>
    <name evidence="2" type="ORF">KDK92_12015</name>
</gene>
<name>A0A9J6P1A8_9CLOT</name>
<comment type="caution">
    <text evidence="2">The sequence shown here is derived from an EMBL/GenBank/DDBJ whole genome shotgun (WGS) entry which is preliminary data.</text>
</comment>
<dbReference type="InterPro" id="IPR013216">
    <property type="entry name" value="Methyltransf_11"/>
</dbReference>
<proteinExistence type="predicted"/>
<feature type="domain" description="Methyltransferase type 11" evidence="1">
    <location>
        <begin position="1"/>
        <end position="96"/>
    </location>
</feature>
<keyword evidence="2" id="KW-0808">Transferase</keyword>
<accession>A0A9J6P1A8</accession>
<dbReference type="GO" id="GO:0008757">
    <property type="term" value="F:S-adenosylmethionine-dependent methyltransferase activity"/>
    <property type="evidence" value="ECO:0007669"/>
    <property type="project" value="InterPro"/>
</dbReference>